<name>A0A8H7S7R4_9FUNG</name>
<accession>A0A8H7S7R4</accession>
<gene>
    <name evidence="2" type="ORF">INT45_007028</name>
</gene>
<comment type="caution">
    <text evidence="2">The sequence shown here is derived from an EMBL/GenBank/DDBJ whole genome shotgun (WGS) entry which is preliminary data.</text>
</comment>
<dbReference type="OrthoDB" id="2260509at2759"/>
<feature type="compositionally biased region" description="Basic and acidic residues" evidence="1">
    <location>
        <begin position="275"/>
        <end position="291"/>
    </location>
</feature>
<organism evidence="2 3">
    <name type="scientific">Circinella minor</name>
    <dbReference type="NCBI Taxonomy" id="1195481"/>
    <lineage>
        <taxon>Eukaryota</taxon>
        <taxon>Fungi</taxon>
        <taxon>Fungi incertae sedis</taxon>
        <taxon>Mucoromycota</taxon>
        <taxon>Mucoromycotina</taxon>
        <taxon>Mucoromycetes</taxon>
        <taxon>Mucorales</taxon>
        <taxon>Lichtheimiaceae</taxon>
        <taxon>Circinella</taxon>
    </lineage>
</organism>
<evidence type="ECO:0000313" key="2">
    <source>
        <dbReference type="EMBL" id="KAG2223302.1"/>
    </source>
</evidence>
<evidence type="ECO:0000313" key="3">
    <source>
        <dbReference type="Proteomes" id="UP000646827"/>
    </source>
</evidence>
<dbReference type="AlphaFoldDB" id="A0A8H7S7R4"/>
<protein>
    <submittedName>
        <fullName evidence="2">Uncharacterized protein</fullName>
    </submittedName>
</protein>
<feature type="compositionally biased region" description="Polar residues" evidence="1">
    <location>
        <begin position="218"/>
        <end position="229"/>
    </location>
</feature>
<reference evidence="2 3" key="1">
    <citation type="submission" date="2020-12" db="EMBL/GenBank/DDBJ databases">
        <title>Metabolic potential, ecology and presence of endohyphal bacteria is reflected in genomic diversity of Mucoromycotina.</title>
        <authorList>
            <person name="Muszewska A."/>
            <person name="Okrasinska A."/>
            <person name="Steczkiewicz K."/>
            <person name="Drgas O."/>
            <person name="Orlowska M."/>
            <person name="Perlinska-Lenart U."/>
            <person name="Aleksandrzak-Piekarczyk T."/>
            <person name="Szatraj K."/>
            <person name="Zielenkiewicz U."/>
            <person name="Pilsyk S."/>
            <person name="Malc E."/>
            <person name="Mieczkowski P."/>
            <person name="Kruszewska J.S."/>
            <person name="Biernat P."/>
            <person name="Pawlowska J."/>
        </authorList>
    </citation>
    <scope>NUCLEOTIDE SEQUENCE [LARGE SCALE GENOMIC DNA]</scope>
    <source>
        <strain evidence="2 3">CBS 142.35</strain>
    </source>
</reference>
<feature type="compositionally biased region" description="Low complexity" evidence="1">
    <location>
        <begin position="261"/>
        <end position="274"/>
    </location>
</feature>
<feature type="compositionally biased region" description="Basic and acidic residues" evidence="1">
    <location>
        <begin position="207"/>
        <end position="217"/>
    </location>
</feature>
<feature type="region of interest" description="Disordered" evidence="1">
    <location>
        <begin position="249"/>
        <end position="304"/>
    </location>
</feature>
<keyword evidence="3" id="KW-1185">Reference proteome</keyword>
<dbReference type="Proteomes" id="UP000646827">
    <property type="component" value="Unassembled WGS sequence"/>
</dbReference>
<sequence length="624" mass="72067">MQQQQQQPIVIPSGIEVNFVMNQQDKKLSDKIFQIFQEHQIDYNDQFMIKVCVFILTWRRVMNTKKTYYSPKEENLWKRIYQGLTTDTSVLGPVTEDLLPQGLEPDESFWHILQAFTGDSHMNEFLGLTIDIFYSLLACAYPSIVHPYLTENKVPQVTSNTQEQQHEFQRETSSSSLPSQQEPEKAIPFDDSTNIPPEKYKPLTPINEEKEKKESRNDSPTGNDNTSPFIPSIPEPIDNTKAMALLKQQKEKDIDQHPTESSSSSPIIITTTAKDNNKKQYDDNNTKKEEASMDIPTSTSDKKGKEPIVIDQSTCKQHCIDKFMGPSRTLLSEMIIQYQQITDQNKEASMLDTIKELVQHVAQLLDDVGKEENQKTLATQIFYKMMKGYAQDNTGQNHVDALITSLTKIKLDRKDKVHIINIWKELMILCQKERERKMNQLDQMDVEETSTTIQKKQQEHDKTYMIHPDIMNKMNSLLQSIGELILLHDKLVMEVLHHAGAIIMPYSGGFSHILTNSAKRIALDIFWDSKRHCPTFDKEKWSKLKRVFSPLCDLFGDFHIGHLETTFDNYDVILDNIQVNLKNVFPKYAHLHEIQSKIEQVTEENQLRAGESMDQSYDIASYIL</sequence>
<proteinExistence type="predicted"/>
<feature type="region of interest" description="Disordered" evidence="1">
    <location>
        <begin position="157"/>
        <end position="236"/>
    </location>
</feature>
<evidence type="ECO:0000256" key="1">
    <source>
        <dbReference type="SAM" id="MobiDB-lite"/>
    </source>
</evidence>
<feature type="compositionally biased region" description="Basic and acidic residues" evidence="1">
    <location>
        <begin position="249"/>
        <end position="258"/>
    </location>
</feature>
<dbReference type="EMBL" id="JAEPRB010000064">
    <property type="protein sequence ID" value="KAG2223302.1"/>
    <property type="molecule type" value="Genomic_DNA"/>
</dbReference>